<sequence length="199" mass="23741">MKAEEQKREKYLPTLLIQQIRLQWYKDCRGGNAAAQRNQYPRAMRLPKDFFSYYPFGLPTHFASIIQRPDGFQIDRDCRRLMEWKPNGTMRLHPFELIQQESGIHVRYRNDWHIGAMPERYTYDKTGQKQPLNELALDLAPGEYGRAVCNGRFRDWDTGIWYYVLDILNVMPLTEPTDSLTSFTDREPNKIYTQIDRLW</sequence>
<dbReference type="RefSeq" id="WP_002569142.1">
    <property type="nucleotide sequence ID" value="NZ_JADNGZ010000023.1"/>
</dbReference>
<dbReference type="OrthoDB" id="1841408at2"/>
<accession>A0A3E3DE74</accession>
<dbReference type="EMBL" id="QTJW01000026">
    <property type="protein sequence ID" value="RGD67316.1"/>
    <property type="molecule type" value="Genomic_DNA"/>
</dbReference>
<reference evidence="1 2" key="1">
    <citation type="submission" date="2018-08" db="EMBL/GenBank/DDBJ databases">
        <title>A genome reference for cultivated species of the human gut microbiota.</title>
        <authorList>
            <person name="Zou Y."/>
            <person name="Xue W."/>
            <person name="Luo G."/>
        </authorList>
    </citation>
    <scope>NUCLEOTIDE SEQUENCE [LARGE SCALE GENOMIC DNA]</scope>
    <source>
        <strain evidence="1 2">AF19-13AC</strain>
    </source>
</reference>
<dbReference type="AlphaFoldDB" id="A0A3E3DE74"/>
<organism evidence="1 2">
    <name type="scientific">Hungatella hathewayi</name>
    <dbReference type="NCBI Taxonomy" id="154046"/>
    <lineage>
        <taxon>Bacteria</taxon>
        <taxon>Bacillati</taxon>
        <taxon>Bacillota</taxon>
        <taxon>Clostridia</taxon>
        <taxon>Lachnospirales</taxon>
        <taxon>Lachnospiraceae</taxon>
        <taxon>Hungatella</taxon>
    </lineage>
</organism>
<comment type="caution">
    <text evidence="1">The sequence shown here is derived from an EMBL/GenBank/DDBJ whole genome shotgun (WGS) entry which is preliminary data.</text>
</comment>
<dbReference type="GeneID" id="83003281"/>
<proteinExistence type="predicted"/>
<evidence type="ECO:0000313" key="1">
    <source>
        <dbReference type="EMBL" id="RGD67316.1"/>
    </source>
</evidence>
<protein>
    <submittedName>
        <fullName evidence="1">Uncharacterized protein</fullName>
    </submittedName>
</protein>
<gene>
    <name evidence="1" type="ORF">DWX31_27645</name>
</gene>
<evidence type="ECO:0000313" key="2">
    <source>
        <dbReference type="Proteomes" id="UP000261023"/>
    </source>
</evidence>
<name>A0A3E3DE74_9FIRM</name>
<dbReference type="Proteomes" id="UP000261023">
    <property type="component" value="Unassembled WGS sequence"/>
</dbReference>